<name>A0A7Z2ZT23_9BURK</name>
<dbReference type="Proteomes" id="UP000502415">
    <property type="component" value="Chromosome"/>
</dbReference>
<organism evidence="2 3">
    <name type="scientific">Massilia forsythiae</name>
    <dbReference type="NCBI Taxonomy" id="2728020"/>
    <lineage>
        <taxon>Bacteria</taxon>
        <taxon>Pseudomonadati</taxon>
        <taxon>Pseudomonadota</taxon>
        <taxon>Betaproteobacteria</taxon>
        <taxon>Burkholderiales</taxon>
        <taxon>Oxalobacteraceae</taxon>
        <taxon>Telluria group</taxon>
        <taxon>Massilia</taxon>
    </lineage>
</organism>
<protein>
    <submittedName>
        <fullName evidence="2">Uncharacterized protein</fullName>
    </submittedName>
</protein>
<feature type="region of interest" description="Disordered" evidence="1">
    <location>
        <begin position="134"/>
        <end position="180"/>
    </location>
</feature>
<dbReference type="AlphaFoldDB" id="A0A7Z2ZT23"/>
<dbReference type="InterPro" id="IPR050026">
    <property type="entry name" value="PHA_gran_PhaM_N"/>
</dbReference>
<sequence length="272" mass="26430">MLKPSSPAATVPGMTDTLDFVKNLWGSMSIPGTNMSGIPGMSAMSGLASPALSADELEKRIADLKAVESWLNMNLTMLRGTIQGMEVQRSTLVTLKTMGASMAEAMRQSGVSADKMAAMPFASFFGQPAAAAPSAAAGAPAGKPHTASGGGNAQPGAGAPQGDASQAGAADKSPGAEAASAASMGMPAAMAWWNLLQEQFTQAVTTAMTPASGAAGSSAAPAAAASDLGKAAPPPEAKTGGAAPEGGSVNGNGGAAGSNGKGRGGRPKADKA</sequence>
<gene>
    <name evidence="2" type="ORF">HH212_05600</name>
</gene>
<keyword evidence="3" id="KW-1185">Reference proteome</keyword>
<evidence type="ECO:0000313" key="2">
    <source>
        <dbReference type="EMBL" id="QJD99561.1"/>
    </source>
</evidence>
<reference evidence="2 3" key="1">
    <citation type="submission" date="2020-04" db="EMBL/GenBank/DDBJ databases">
        <title>Genome sequencing of novel species.</title>
        <authorList>
            <person name="Heo J."/>
            <person name="Kim S.-J."/>
            <person name="Kim J.-S."/>
            <person name="Hong S.-B."/>
            <person name="Kwon S.-W."/>
        </authorList>
    </citation>
    <scope>NUCLEOTIDE SEQUENCE [LARGE SCALE GENOMIC DNA]</scope>
    <source>
        <strain evidence="2 3">GN2-R2</strain>
    </source>
</reference>
<dbReference type="NCBIfam" id="NF043076">
    <property type="entry name" value="PHA_gran_PhaM"/>
    <property type="match status" value="1"/>
</dbReference>
<evidence type="ECO:0000313" key="3">
    <source>
        <dbReference type="Proteomes" id="UP000502415"/>
    </source>
</evidence>
<evidence type="ECO:0000256" key="1">
    <source>
        <dbReference type="SAM" id="MobiDB-lite"/>
    </source>
</evidence>
<accession>A0A7Z2ZT23</accession>
<proteinExistence type="predicted"/>
<feature type="region of interest" description="Disordered" evidence="1">
    <location>
        <begin position="224"/>
        <end position="272"/>
    </location>
</feature>
<dbReference type="RefSeq" id="WP_169434490.1">
    <property type="nucleotide sequence ID" value="NZ_CP051685.1"/>
</dbReference>
<dbReference type="KEGG" id="mfy:HH212_05600"/>
<feature type="compositionally biased region" description="Low complexity" evidence="1">
    <location>
        <begin position="154"/>
        <end position="180"/>
    </location>
</feature>
<feature type="compositionally biased region" description="Gly residues" evidence="1">
    <location>
        <begin position="248"/>
        <end position="262"/>
    </location>
</feature>
<dbReference type="EMBL" id="CP051685">
    <property type="protein sequence ID" value="QJD99561.1"/>
    <property type="molecule type" value="Genomic_DNA"/>
</dbReference>